<organism evidence="3 4">
    <name type="scientific">Mollisia scopiformis</name>
    <name type="common">Conifer needle endophyte fungus</name>
    <name type="synonym">Phialocephala scopiformis</name>
    <dbReference type="NCBI Taxonomy" id="149040"/>
    <lineage>
        <taxon>Eukaryota</taxon>
        <taxon>Fungi</taxon>
        <taxon>Dikarya</taxon>
        <taxon>Ascomycota</taxon>
        <taxon>Pezizomycotina</taxon>
        <taxon>Leotiomycetes</taxon>
        <taxon>Helotiales</taxon>
        <taxon>Mollisiaceae</taxon>
        <taxon>Mollisia</taxon>
    </lineage>
</organism>
<name>A0A194XU13_MOLSC</name>
<keyword evidence="1" id="KW-0472">Membrane</keyword>
<sequence length="152" mass="15142">MKSNIITLVLSLSTLTLAAQNFGFIGVQEDPTSTLSITESETSTTTEHPGTVIVYQTTGTSVFSEFISDPTFTGSLLSTETIVYSVSSTVSGSQAANTTCTSTITVDNSSTATSVTSTTTASASGSTSSAAAATLGLGVGGLMGVAALAAFL</sequence>
<dbReference type="RefSeq" id="XP_018078053.1">
    <property type="nucleotide sequence ID" value="XM_018219078.1"/>
</dbReference>
<feature type="chain" id="PRO_5008268646" evidence="2">
    <location>
        <begin position="19"/>
        <end position="152"/>
    </location>
</feature>
<dbReference type="EMBL" id="KQ947404">
    <property type="protein sequence ID" value="KUJ23698.1"/>
    <property type="molecule type" value="Genomic_DNA"/>
</dbReference>
<evidence type="ECO:0000313" key="4">
    <source>
        <dbReference type="Proteomes" id="UP000070700"/>
    </source>
</evidence>
<dbReference type="GeneID" id="28828804"/>
<evidence type="ECO:0000256" key="2">
    <source>
        <dbReference type="SAM" id="SignalP"/>
    </source>
</evidence>
<gene>
    <name evidence="3" type="ORF">LY89DRAFT_726763</name>
</gene>
<keyword evidence="1" id="KW-1133">Transmembrane helix</keyword>
<dbReference type="Proteomes" id="UP000070700">
    <property type="component" value="Unassembled WGS sequence"/>
</dbReference>
<evidence type="ECO:0000313" key="3">
    <source>
        <dbReference type="EMBL" id="KUJ23698.1"/>
    </source>
</evidence>
<reference evidence="3 4" key="1">
    <citation type="submission" date="2015-10" db="EMBL/GenBank/DDBJ databases">
        <title>Full genome of DAOMC 229536 Phialocephala scopiformis, a fungal endophyte of spruce producing the potent anti-insectan compound rugulosin.</title>
        <authorList>
            <consortium name="DOE Joint Genome Institute"/>
            <person name="Walker A.K."/>
            <person name="Frasz S.L."/>
            <person name="Seifert K.A."/>
            <person name="Miller J.D."/>
            <person name="Mondo S.J."/>
            <person name="Labutti K."/>
            <person name="Lipzen A."/>
            <person name="Dockter R."/>
            <person name="Kennedy M."/>
            <person name="Grigoriev I.V."/>
            <person name="Spatafora J.W."/>
        </authorList>
    </citation>
    <scope>NUCLEOTIDE SEQUENCE [LARGE SCALE GENOMIC DNA]</scope>
    <source>
        <strain evidence="3 4">CBS 120377</strain>
    </source>
</reference>
<dbReference type="AlphaFoldDB" id="A0A194XU13"/>
<accession>A0A194XU13</accession>
<feature type="transmembrane region" description="Helical" evidence="1">
    <location>
        <begin position="130"/>
        <end position="151"/>
    </location>
</feature>
<proteinExistence type="predicted"/>
<keyword evidence="1" id="KW-0812">Transmembrane</keyword>
<protein>
    <submittedName>
        <fullName evidence="3">Uncharacterized protein</fullName>
    </submittedName>
</protein>
<keyword evidence="2" id="KW-0732">Signal</keyword>
<evidence type="ECO:0000256" key="1">
    <source>
        <dbReference type="SAM" id="Phobius"/>
    </source>
</evidence>
<dbReference type="KEGG" id="psco:LY89DRAFT_726763"/>
<dbReference type="InParanoid" id="A0A194XU13"/>
<feature type="signal peptide" evidence="2">
    <location>
        <begin position="1"/>
        <end position="18"/>
    </location>
</feature>
<keyword evidence="4" id="KW-1185">Reference proteome</keyword>